<evidence type="ECO:0000313" key="3">
    <source>
        <dbReference type="Proteomes" id="UP001243330"/>
    </source>
</evidence>
<dbReference type="Proteomes" id="UP001243330">
    <property type="component" value="Unassembled WGS sequence"/>
</dbReference>
<feature type="compositionally biased region" description="Gly residues" evidence="1">
    <location>
        <begin position="23"/>
        <end position="32"/>
    </location>
</feature>
<gene>
    <name evidence="2" type="ORF">CCHR01_15703</name>
</gene>
<dbReference type="EMBL" id="JAQOWY010000465">
    <property type="protein sequence ID" value="KAK1841664.1"/>
    <property type="molecule type" value="Genomic_DNA"/>
</dbReference>
<name>A0AAD9E8F3_9PEZI</name>
<sequence>MLACREASRSQGRKHAGQRSEAQGGGAAGAGAGAACCGAAGRLGEEWRVDGRWLHCTGRQCDARTRQAGGQSTGGGVVELGFP</sequence>
<evidence type="ECO:0000313" key="2">
    <source>
        <dbReference type="EMBL" id="KAK1841664.1"/>
    </source>
</evidence>
<comment type="caution">
    <text evidence="2">The sequence shown here is derived from an EMBL/GenBank/DDBJ whole genome shotgun (WGS) entry which is preliminary data.</text>
</comment>
<dbReference type="AlphaFoldDB" id="A0AAD9E8F3"/>
<reference evidence="2" key="1">
    <citation type="submission" date="2023-01" db="EMBL/GenBank/DDBJ databases">
        <title>Colletotrichum chrysophilum M932 genome sequence.</title>
        <authorList>
            <person name="Baroncelli R."/>
        </authorList>
    </citation>
    <scope>NUCLEOTIDE SEQUENCE</scope>
    <source>
        <strain evidence="2">M932</strain>
    </source>
</reference>
<accession>A0AAD9E8F3</accession>
<proteinExistence type="predicted"/>
<feature type="region of interest" description="Disordered" evidence="1">
    <location>
        <begin position="1"/>
        <end position="33"/>
    </location>
</feature>
<keyword evidence="3" id="KW-1185">Reference proteome</keyword>
<protein>
    <submittedName>
        <fullName evidence="2">Uncharacterized protein</fullName>
    </submittedName>
</protein>
<evidence type="ECO:0000256" key="1">
    <source>
        <dbReference type="SAM" id="MobiDB-lite"/>
    </source>
</evidence>
<organism evidence="2 3">
    <name type="scientific">Colletotrichum chrysophilum</name>
    <dbReference type="NCBI Taxonomy" id="1836956"/>
    <lineage>
        <taxon>Eukaryota</taxon>
        <taxon>Fungi</taxon>
        <taxon>Dikarya</taxon>
        <taxon>Ascomycota</taxon>
        <taxon>Pezizomycotina</taxon>
        <taxon>Sordariomycetes</taxon>
        <taxon>Hypocreomycetidae</taxon>
        <taxon>Glomerellales</taxon>
        <taxon>Glomerellaceae</taxon>
        <taxon>Colletotrichum</taxon>
        <taxon>Colletotrichum gloeosporioides species complex</taxon>
    </lineage>
</organism>